<accession>A0A1M4U8I2</accession>
<keyword evidence="1" id="KW-1133">Transmembrane helix</keyword>
<proteinExistence type="predicted"/>
<reference evidence="3" key="1">
    <citation type="submission" date="2016-11" db="EMBL/GenBank/DDBJ databases">
        <authorList>
            <person name="Varghese N."/>
            <person name="Submissions S."/>
        </authorList>
    </citation>
    <scope>NUCLEOTIDE SEQUENCE [LARGE SCALE GENOMIC DNA]</scope>
    <source>
        <strain evidence="3">DSM 16990</strain>
    </source>
</reference>
<dbReference type="STRING" id="288992.SAMN04488522_101465"/>
<dbReference type="Proteomes" id="UP000184287">
    <property type="component" value="Unassembled WGS sequence"/>
</dbReference>
<dbReference type="EMBL" id="FQUQ01000001">
    <property type="protein sequence ID" value="SHE52938.1"/>
    <property type="molecule type" value="Genomic_DNA"/>
</dbReference>
<protein>
    <recommendedName>
        <fullName evidence="4">DUF3592 domain-containing protein</fullName>
    </recommendedName>
</protein>
<keyword evidence="3" id="KW-1185">Reference proteome</keyword>
<sequence>MIYLSFLILGIILSLISLIWLRRTLKFVKNAEYTIGKVIELEEKPDDGGFIYHPVFKFSTAQQETYVYRYPVGSSPSDWSVGDELTFIYSPENPTEAKPYTYTRIFRWTILLLAAGVTLTVIGAGYCLLQGYLQ</sequence>
<evidence type="ECO:0008006" key="4">
    <source>
        <dbReference type="Google" id="ProtNLM"/>
    </source>
</evidence>
<dbReference type="AlphaFoldDB" id="A0A1M4U8I2"/>
<evidence type="ECO:0000313" key="2">
    <source>
        <dbReference type="EMBL" id="SHE52938.1"/>
    </source>
</evidence>
<evidence type="ECO:0000256" key="1">
    <source>
        <dbReference type="SAM" id="Phobius"/>
    </source>
</evidence>
<feature type="transmembrane region" description="Helical" evidence="1">
    <location>
        <begin position="6"/>
        <end position="21"/>
    </location>
</feature>
<dbReference type="OrthoDB" id="954824at2"/>
<gene>
    <name evidence="2" type="ORF">SAMN04488522_101465</name>
</gene>
<name>A0A1M4U8I2_9SPHI</name>
<keyword evidence="1" id="KW-0472">Membrane</keyword>
<keyword evidence="1" id="KW-0812">Transmembrane</keyword>
<dbReference type="RefSeq" id="WP_073226872.1">
    <property type="nucleotide sequence ID" value="NZ_FQUQ01000001.1"/>
</dbReference>
<evidence type="ECO:0000313" key="3">
    <source>
        <dbReference type="Proteomes" id="UP000184287"/>
    </source>
</evidence>
<feature type="transmembrane region" description="Helical" evidence="1">
    <location>
        <begin position="108"/>
        <end position="133"/>
    </location>
</feature>
<organism evidence="2 3">
    <name type="scientific">Pedobacter caeni</name>
    <dbReference type="NCBI Taxonomy" id="288992"/>
    <lineage>
        <taxon>Bacteria</taxon>
        <taxon>Pseudomonadati</taxon>
        <taxon>Bacteroidota</taxon>
        <taxon>Sphingobacteriia</taxon>
        <taxon>Sphingobacteriales</taxon>
        <taxon>Sphingobacteriaceae</taxon>
        <taxon>Pedobacter</taxon>
    </lineage>
</organism>